<name>A0A438FMQ3_VITVI</name>
<feature type="transmembrane region" description="Helical" evidence="1">
    <location>
        <begin position="181"/>
        <end position="205"/>
    </location>
</feature>
<gene>
    <name evidence="3" type="ORF">CK203_045847</name>
</gene>
<organism evidence="3 4">
    <name type="scientific">Vitis vinifera</name>
    <name type="common">Grape</name>
    <dbReference type="NCBI Taxonomy" id="29760"/>
    <lineage>
        <taxon>Eukaryota</taxon>
        <taxon>Viridiplantae</taxon>
        <taxon>Streptophyta</taxon>
        <taxon>Embryophyta</taxon>
        <taxon>Tracheophyta</taxon>
        <taxon>Spermatophyta</taxon>
        <taxon>Magnoliopsida</taxon>
        <taxon>eudicotyledons</taxon>
        <taxon>Gunneridae</taxon>
        <taxon>Pentapetalae</taxon>
        <taxon>rosids</taxon>
        <taxon>Vitales</taxon>
        <taxon>Vitaceae</taxon>
        <taxon>Viteae</taxon>
        <taxon>Vitis</taxon>
    </lineage>
</organism>
<protein>
    <recommendedName>
        <fullName evidence="2">DUF4283 domain-containing protein</fullName>
    </recommendedName>
</protein>
<reference evidence="3 4" key="1">
    <citation type="journal article" date="2018" name="PLoS Genet.">
        <title>Population sequencing reveals clonal diversity and ancestral inbreeding in the grapevine cultivar Chardonnay.</title>
        <authorList>
            <person name="Roach M.J."/>
            <person name="Johnson D.L."/>
            <person name="Bohlmann J."/>
            <person name="van Vuuren H.J."/>
            <person name="Jones S.J."/>
            <person name="Pretorius I.S."/>
            <person name="Schmidt S.A."/>
            <person name="Borneman A.R."/>
        </authorList>
    </citation>
    <scope>NUCLEOTIDE SEQUENCE [LARGE SCALE GENOMIC DNA]</scope>
    <source>
        <strain evidence="4">cv. Chardonnay</strain>
        <tissue evidence="3">Leaf</tissue>
    </source>
</reference>
<evidence type="ECO:0000313" key="4">
    <source>
        <dbReference type="Proteomes" id="UP000288805"/>
    </source>
</evidence>
<proteinExistence type="predicted"/>
<comment type="caution">
    <text evidence="3">The sequence shown here is derived from an EMBL/GenBank/DDBJ whole genome shotgun (WGS) entry which is preliminary data.</text>
</comment>
<evidence type="ECO:0000313" key="3">
    <source>
        <dbReference type="EMBL" id="RVW61050.1"/>
    </source>
</evidence>
<sequence>MEGNKKYRLERRLKGKGQFVGWNSLAERLRGLGVASTVGLKVSSGPEDPLRVKGAQRSWTLQHWALKGNLRVAMLGKGLLLFDFELPSEAERVLARGKRSIKENFIIFDRWNLEVGCLCKDSIANEAWVRVVGLLLHLWSLEVFKRIGDGCGGFVAVDEDTGSLSELQWARIPVKCAERSYLILLILLWGRVAILFSYGGSLYLGSRREKVEQLRLQLGVQDMSLAGGNPPTLPVEVFDVETDVRGRVGVSVGLVRGGMESLFNSPVDLFLGPEGLCCGPNGLELGED</sequence>
<evidence type="ECO:0000259" key="2">
    <source>
        <dbReference type="Pfam" id="PF14111"/>
    </source>
</evidence>
<keyword evidence="1" id="KW-0472">Membrane</keyword>
<keyword evidence="1" id="KW-0812">Transmembrane</keyword>
<dbReference type="EMBL" id="QGNW01000843">
    <property type="protein sequence ID" value="RVW61050.1"/>
    <property type="molecule type" value="Genomic_DNA"/>
</dbReference>
<dbReference type="PANTHER" id="PTHR34427">
    <property type="entry name" value="DUF4283 DOMAIN PROTEIN"/>
    <property type="match status" value="1"/>
</dbReference>
<keyword evidence="1" id="KW-1133">Transmembrane helix</keyword>
<dbReference type="Pfam" id="PF14111">
    <property type="entry name" value="DUF4283"/>
    <property type="match status" value="1"/>
</dbReference>
<accession>A0A438FMQ3</accession>
<dbReference type="Proteomes" id="UP000288805">
    <property type="component" value="Unassembled WGS sequence"/>
</dbReference>
<dbReference type="PANTHER" id="PTHR34427:SF5">
    <property type="entry name" value="DUF4283 DOMAIN-CONTAINING PROTEIN"/>
    <property type="match status" value="1"/>
</dbReference>
<evidence type="ECO:0000256" key="1">
    <source>
        <dbReference type="SAM" id="Phobius"/>
    </source>
</evidence>
<feature type="domain" description="DUF4283" evidence="2">
    <location>
        <begin position="56"/>
        <end position="117"/>
    </location>
</feature>
<dbReference type="InterPro" id="IPR025558">
    <property type="entry name" value="DUF4283"/>
</dbReference>
<dbReference type="AlphaFoldDB" id="A0A438FMQ3"/>